<dbReference type="EMBL" id="QGMK01000181">
    <property type="protein sequence ID" value="TVY83533.1"/>
    <property type="molecule type" value="Genomic_DNA"/>
</dbReference>
<keyword evidence="3" id="KW-1185">Reference proteome</keyword>
<organism evidence="2 3">
    <name type="scientific">Lachnellula suecica</name>
    <dbReference type="NCBI Taxonomy" id="602035"/>
    <lineage>
        <taxon>Eukaryota</taxon>
        <taxon>Fungi</taxon>
        <taxon>Dikarya</taxon>
        <taxon>Ascomycota</taxon>
        <taxon>Pezizomycotina</taxon>
        <taxon>Leotiomycetes</taxon>
        <taxon>Helotiales</taxon>
        <taxon>Lachnaceae</taxon>
        <taxon>Lachnellula</taxon>
    </lineage>
</organism>
<evidence type="ECO:0000313" key="2">
    <source>
        <dbReference type="EMBL" id="TVY83533.1"/>
    </source>
</evidence>
<dbReference type="AlphaFoldDB" id="A0A8T9CLG9"/>
<evidence type="ECO:0000256" key="1">
    <source>
        <dbReference type="SAM" id="SignalP"/>
    </source>
</evidence>
<feature type="chain" id="PRO_5035842037" description="SnoaL-like domain-containing protein" evidence="1">
    <location>
        <begin position="16"/>
        <end position="146"/>
    </location>
</feature>
<sequence length="146" mass="16320">MNFVLFLSLFSMASAASFCPSRAVDAKEQVDIWGLFVKKFYFDKEVQTAFADHIASDFIEHNPDALSGWNQTNIAGLAGLISESNFTVMHDAFSNNTGYMHIRQDTSGAQPLAIADIFRFNGSCIVEHWDIQQARPVDPINPLAMW</sequence>
<evidence type="ECO:0008006" key="4">
    <source>
        <dbReference type="Google" id="ProtNLM"/>
    </source>
</evidence>
<comment type="caution">
    <text evidence="2">The sequence shown here is derived from an EMBL/GenBank/DDBJ whole genome shotgun (WGS) entry which is preliminary data.</text>
</comment>
<reference evidence="2 3" key="1">
    <citation type="submission" date="2018-05" db="EMBL/GenBank/DDBJ databases">
        <title>Genome sequencing and assembly of the regulated plant pathogen Lachnellula willkommii and related sister species for the development of diagnostic species identification markers.</title>
        <authorList>
            <person name="Giroux E."/>
            <person name="Bilodeau G."/>
        </authorList>
    </citation>
    <scope>NUCLEOTIDE SEQUENCE [LARGE SCALE GENOMIC DNA]</scope>
    <source>
        <strain evidence="2 3">CBS 268.59</strain>
    </source>
</reference>
<evidence type="ECO:0000313" key="3">
    <source>
        <dbReference type="Proteomes" id="UP000469558"/>
    </source>
</evidence>
<gene>
    <name evidence="2" type="ORF">LSUE1_G002201</name>
</gene>
<protein>
    <recommendedName>
        <fullName evidence="4">SnoaL-like domain-containing protein</fullName>
    </recommendedName>
</protein>
<dbReference type="Gene3D" id="3.10.450.50">
    <property type="match status" value="1"/>
</dbReference>
<dbReference type="OrthoDB" id="2820488at2759"/>
<dbReference type="Proteomes" id="UP000469558">
    <property type="component" value="Unassembled WGS sequence"/>
</dbReference>
<name>A0A8T9CLG9_9HELO</name>
<dbReference type="SUPFAM" id="SSF54427">
    <property type="entry name" value="NTF2-like"/>
    <property type="match status" value="1"/>
</dbReference>
<accession>A0A8T9CLG9</accession>
<feature type="signal peptide" evidence="1">
    <location>
        <begin position="1"/>
        <end position="15"/>
    </location>
</feature>
<dbReference type="InterPro" id="IPR032710">
    <property type="entry name" value="NTF2-like_dom_sf"/>
</dbReference>
<keyword evidence="1" id="KW-0732">Signal</keyword>
<proteinExistence type="predicted"/>